<protein>
    <submittedName>
        <fullName evidence="1">Uncharacterized protein</fullName>
    </submittedName>
</protein>
<gene>
    <name evidence="1" type="ORF">HFTV1-gp34</name>
</gene>
<organism evidence="1">
    <name type="scientific">Haloferax tailed virus 1</name>
    <name type="common">HFTV1</name>
    <dbReference type="NCBI Taxonomy" id="2507575"/>
    <lineage>
        <taxon>Viruses</taxon>
        <taxon>Duplodnaviria</taxon>
        <taxon>Heunggongvirae</taxon>
        <taxon>Uroviricota</taxon>
        <taxon>Caudoviricetes</taxon>
        <taxon>Kirjokansivirales</taxon>
        <taxon>Haloferuviridae</taxon>
        <taxon>Retbasiphovirus</taxon>
        <taxon>Retbasiphovirus hantatum</taxon>
        <taxon>Retbasiphovirus HFTV1</taxon>
    </lineage>
</organism>
<evidence type="ECO:0000313" key="1">
    <source>
        <dbReference type="EMBL" id="QAS68867.1"/>
    </source>
</evidence>
<dbReference type="Proteomes" id="UP000289930">
    <property type="component" value="Segment"/>
</dbReference>
<keyword evidence="2" id="KW-1185">Reference proteome</keyword>
<sequence length="52" mass="5870">MMMMIDGAISWLQATGAPNWVVIVAILTHPAYWAKQLKTRVSPVLNRYLPSE</sequence>
<reference evidence="1" key="1">
    <citation type="journal article" date="2019" name="Environ. Microbiol.">
        <title>Novel haloarchaeal viruses from Lake Retba infecting Haloferax and Halorubrum species.</title>
        <authorList>
            <person name="Mizuno C.M."/>
            <person name="Prajapati B."/>
            <person name="Lucas-Staat S."/>
            <person name="Sime-Ngando T."/>
            <person name="Forterre P."/>
            <person name="Bamford D.H."/>
            <person name="Prangishvili D."/>
            <person name="Krupovic M."/>
            <person name="Oksanen H.M."/>
        </authorList>
    </citation>
    <scope>NUCLEOTIDE SEQUENCE</scope>
</reference>
<dbReference type="EMBL" id="MG550112">
    <property type="protein sequence ID" value="QAS68867.1"/>
    <property type="molecule type" value="Genomic_DNA"/>
</dbReference>
<proteinExistence type="predicted"/>
<accession>A0A410N6S5</accession>
<evidence type="ECO:0000313" key="2">
    <source>
        <dbReference type="Proteomes" id="UP000289930"/>
    </source>
</evidence>
<name>A0A410N6S5_HFTV1</name>